<organism evidence="2 3">
    <name type="scientific">Planosporangium mesophilum</name>
    <dbReference type="NCBI Taxonomy" id="689768"/>
    <lineage>
        <taxon>Bacteria</taxon>
        <taxon>Bacillati</taxon>
        <taxon>Actinomycetota</taxon>
        <taxon>Actinomycetes</taxon>
        <taxon>Micromonosporales</taxon>
        <taxon>Micromonosporaceae</taxon>
        <taxon>Planosporangium</taxon>
    </lineage>
</organism>
<proteinExistence type="predicted"/>
<accession>A0A8J3TF59</accession>
<evidence type="ECO:0000313" key="3">
    <source>
        <dbReference type="Proteomes" id="UP000599074"/>
    </source>
</evidence>
<comment type="caution">
    <text evidence="2">The sequence shown here is derived from an EMBL/GenBank/DDBJ whole genome shotgun (WGS) entry which is preliminary data.</text>
</comment>
<reference evidence="2" key="1">
    <citation type="submission" date="2021-01" db="EMBL/GenBank/DDBJ databases">
        <title>Whole genome shotgun sequence of Planosporangium mesophilum NBRC 109066.</title>
        <authorList>
            <person name="Komaki H."/>
            <person name="Tamura T."/>
        </authorList>
    </citation>
    <scope>NUCLEOTIDE SEQUENCE</scope>
    <source>
        <strain evidence="2">NBRC 109066</strain>
    </source>
</reference>
<dbReference type="Proteomes" id="UP000599074">
    <property type="component" value="Unassembled WGS sequence"/>
</dbReference>
<protein>
    <recommendedName>
        <fullName evidence="4">Peptidoglycan-binding protein</fullName>
    </recommendedName>
</protein>
<evidence type="ECO:0008006" key="4">
    <source>
        <dbReference type="Google" id="ProtNLM"/>
    </source>
</evidence>
<feature type="compositionally biased region" description="Low complexity" evidence="1">
    <location>
        <begin position="105"/>
        <end position="135"/>
    </location>
</feature>
<evidence type="ECO:0000256" key="1">
    <source>
        <dbReference type="SAM" id="MobiDB-lite"/>
    </source>
</evidence>
<feature type="region of interest" description="Disordered" evidence="1">
    <location>
        <begin position="105"/>
        <end position="140"/>
    </location>
</feature>
<name>A0A8J3TF59_9ACTN</name>
<dbReference type="EMBL" id="BOON01000057">
    <property type="protein sequence ID" value="GII25733.1"/>
    <property type="molecule type" value="Genomic_DNA"/>
</dbReference>
<gene>
    <name evidence="2" type="ORF">Pme01_53300</name>
</gene>
<sequence>MSEPELTPLTADELAAEAATPLPPKEVMSVLDLNADLDLALHAAAPIDLAVAANANVAAPINAAVGANILSVDSKVGSLSDQAVSINQGISGDAIAHAPQDSAIDQAQPAAADPGTAPADPGTAPADSATPPTAGVGAVPTDPAQMLNGDLLNINVNADLDADLAAPINGAVAANANVAAPIDASVAANVGSIGSEATAVSSQTAIIDQHLDGVTADATADQKSSIEQ</sequence>
<dbReference type="RefSeq" id="WP_168117640.1">
    <property type="nucleotide sequence ID" value="NZ_BOON01000057.1"/>
</dbReference>
<dbReference type="AlphaFoldDB" id="A0A8J3TF59"/>
<keyword evidence="3" id="KW-1185">Reference proteome</keyword>
<evidence type="ECO:0000313" key="2">
    <source>
        <dbReference type="EMBL" id="GII25733.1"/>
    </source>
</evidence>